<dbReference type="RefSeq" id="WP_160365999.1">
    <property type="nucleotide sequence ID" value="NZ_JACEIB010000006.1"/>
</dbReference>
<dbReference type="EMBL" id="JACEIB010000006">
    <property type="protein sequence ID" value="MBA2934524.1"/>
    <property type="molecule type" value="Genomic_DNA"/>
</dbReference>
<feature type="signal peptide" evidence="1">
    <location>
        <begin position="1"/>
        <end position="19"/>
    </location>
</feature>
<accession>A0A838L5T1</accession>
<evidence type="ECO:0000256" key="1">
    <source>
        <dbReference type="SAM" id="SignalP"/>
    </source>
</evidence>
<dbReference type="AlphaFoldDB" id="A0A838L5T1"/>
<keyword evidence="1" id="KW-0732">Signal</keyword>
<gene>
    <name evidence="2" type="ORF">HZF05_10495</name>
</gene>
<keyword evidence="3" id="KW-1185">Reference proteome</keyword>
<comment type="caution">
    <text evidence="2">The sequence shown here is derived from an EMBL/GenBank/DDBJ whole genome shotgun (WGS) entry which is preliminary data.</text>
</comment>
<protein>
    <recommendedName>
        <fullName evidence="4">PepSY domain-containing protein</fullName>
    </recommendedName>
</protein>
<evidence type="ECO:0000313" key="2">
    <source>
        <dbReference type="EMBL" id="MBA2934524.1"/>
    </source>
</evidence>
<reference evidence="2 3" key="1">
    <citation type="submission" date="2020-07" db="EMBL/GenBank/DDBJ databases">
        <authorList>
            <person name="Sun Q."/>
        </authorList>
    </citation>
    <scope>NUCLEOTIDE SEQUENCE [LARGE SCALE GENOMIC DNA]</scope>
    <source>
        <strain evidence="2 3">CGMCC 1.13654</strain>
    </source>
</reference>
<sequence>MKSIIPLCLGLLIAVPAQAQTGAKPNAAIKTAHTVDDGTVSRGANSVTEKQARAHIAKSGYTQVSRLKKDKDGVWRGMAQKDGATVHVGLDFKGNVTTGE</sequence>
<dbReference type="Proteomes" id="UP000570166">
    <property type="component" value="Unassembled WGS sequence"/>
</dbReference>
<feature type="chain" id="PRO_5032744930" description="PepSY domain-containing protein" evidence="1">
    <location>
        <begin position="20"/>
        <end position="100"/>
    </location>
</feature>
<evidence type="ECO:0008006" key="4">
    <source>
        <dbReference type="Google" id="ProtNLM"/>
    </source>
</evidence>
<evidence type="ECO:0000313" key="3">
    <source>
        <dbReference type="Proteomes" id="UP000570166"/>
    </source>
</evidence>
<organism evidence="2 3">
    <name type="scientific">Sphingomonas chungangi</name>
    <dbReference type="NCBI Taxonomy" id="2683589"/>
    <lineage>
        <taxon>Bacteria</taxon>
        <taxon>Pseudomonadati</taxon>
        <taxon>Pseudomonadota</taxon>
        <taxon>Alphaproteobacteria</taxon>
        <taxon>Sphingomonadales</taxon>
        <taxon>Sphingomonadaceae</taxon>
        <taxon>Sphingomonas</taxon>
    </lineage>
</organism>
<name>A0A838L5T1_9SPHN</name>
<proteinExistence type="predicted"/>